<protein>
    <recommendedName>
        <fullName evidence="4 9">Thiopurine S-methyltransferase</fullName>
        <ecNumber evidence="4 9">2.1.1.67</ecNumber>
    </recommendedName>
    <alternativeName>
        <fullName evidence="9">Thiopurine methyltransferase</fullName>
    </alternativeName>
</protein>
<keyword evidence="7 9" id="KW-0808">Transferase</keyword>
<keyword evidence="8 9" id="KW-0949">S-adenosyl-L-methionine</keyword>
<dbReference type="AlphaFoldDB" id="A0A5R9A7J0"/>
<evidence type="ECO:0000256" key="6">
    <source>
        <dbReference type="ARBA" id="ARBA00022603"/>
    </source>
</evidence>
<evidence type="ECO:0000256" key="2">
    <source>
        <dbReference type="ARBA" id="ARBA00004496"/>
    </source>
</evidence>
<dbReference type="RefSeq" id="WP_138214813.1">
    <property type="nucleotide sequence ID" value="NZ_VASG01000004.1"/>
</dbReference>
<evidence type="ECO:0000313" key="11">
    <source>
        <dbReference type="Proteomes" id="UP000307510"/>
    </source>
</evidence>
<organism evidence="10 11">
    <name type="scientific">Pseudomonas nitroreducens</name>
    <dbReference type="NCBI Taxonomy" id="46680"/>
    <lineage>
        <taxon>Bacteria</taxon>
        <taxon>Pseudomonadati</taxon>
        <taxon>Pseudomonadota</taxon>
        <taxon>Gammaproteobacteria</taxon>
        <taxon>Pseudomonadales</taxon>
        <taxon>Pseudomonadaceae</taxon>
        <taxon>Pseudomonas</taxon>
    </lineage>
</organism>
<dbReference type="PANTHER" id="PTHR10259:SF11">
    <property type="entry name" value="THIOPURINE S-METHYLTRANSFERASE"/>
    <property type="match status" value="1"/>
</dbReference>
<dbReference type="NCBIfam" id="TIGR03840">
    <property type="entry name" value="TMPT_Se_Te"/>
    <property type="match status" value="1"/>
</dbReference>
<dbReference type="GO" id="GO:0008119">
    <property type="term" value="F:thiopurine S-methyltransferase activity"/>
    <property type="evidence" value="ECO:0007669"/>
    <property type="project" value="UniProtKB-UniRule"/>
</dbReference>
<dbReference type="InterPro" id="IPR022474">
    <property type="entry name" value="Thiopur_S-MeTfrase_Se/Te_detox"/>
</dbReference>
<dbReference type="GO" id="GO:0005737">
    <property type="term" value="C:cytoplasm"/>
    <property type="evidence" value="ECO:0007669"/>
    <property type="project" value="UniProtKB-SubCell"/>
</dbReference>
<dbReference type="InterPro" id="IPR008854">
    <property type="entry name" value="TPMT"/>
</dbReference>
<dbReference type="GO" id="GO:0010038">
    <property type="term" value="P:response to metal ion"/>
    <property type="evidence" value="ECO:0007669"/>
    <property type="project" value="InterPro"/>
</dbReference>
<evidence type="ECO:0000256" key="8">
    <source>
        <dbReference type="ARBA" id="ARBA00022691"/>
    </source>
</evidence>
<gene>
    <name evidence="9" type="primary">tpm</name>
    <name evidence="10" type="ORF">FEA48_16720</name>
</gene>
<dbReference type="GO" id="GO:0032259">
    <property type="term" value="P:methylation"/>
    <property type="evidence" value="ECO:0007669"/>
    <property type="project" value="UniProtKB-KW"/>
</dbReference>
<dbReference type="InterPro" id="IPR029063">
    <property type="entry name" value="SAM-dependent_MTases_sf"/>
</dbReference>
<comment type="catalytic activity">
    <reaction evidence="1 9">
        <text>S-adenosyl-L-methionine + a thiopurine = S-adenosyl-L-homocysteine + a thiopurine S-methylether.</text>
        <dbReference type="EC" id="2.1.1.67"/>
    </reaction>
</comment>
<dbReference type="FunFam" id="3.40.50.150:FF:000101">
    <property type="entry name" value="Thiopurine S-methyltransferase"/>
    <property type="match status" value="1"/>
</dbReference>
<dbReference type="PIRSF" id="PIRSF023956">
    <property type="entry name" value="Thiopurine_S-methyltransferase"/>
    <property type="match status" value="1"/>
</dbReference>
<dbReference type="HAMAP" id="MF_00812">
    <property type="entry name" value="Thiopur_methtran"/>
    <property type="match status" value="1"/>
</dbReference>
<evidence type="ECO:0000256" key="3">
    <source>
        <dbReference type="ARBA" id="ARBA00008145"/>
    </source>
</evidence>
<comment type="subcellular location">
    <subcellularLocation>
        <location evidence="2 9">Cytoplasm</location>
    </subcellularLocation>
</comment>
<feature type="binding site" evidence="9">
    <location>
        <position position="66"/>
    </location>
    <ligand>
        <name>S-adenosyl-L-methionine</name>
        <dbReference type="ChEBI" id="CHEBI:59789"/>
    </ligand>
</feature>
<keyword evidence="5 9" id="KW-0963">Cytoplasm</keyword>
<dbReference type="Proteomes" id="UP000307510">
    <property type="component" value="Unassembled WGS sequence"/>
</dbReference>
<feature type="binding site" evidence="9">
    <location>
        <position position="10"/>
    </location>
    <ligand>
        <name>S-adenosyl-L-methionine</name>
        <dbReference type="ChEBI" id="CHEBI:59789"/>
    </ligand>
</feature>
<dbReference type="Gene3D" id="3.40.50.150">
    <property type="entry name" value="Vaccinia Virus protein VP39"/>
    <property type="match status" value="1"/>
</dbReference>
<reference evidence="10 11" key="1">
    <citation type="submission" date="2019-05" db="EMBL/GenBank/DDBJ databases">
        <authorList>
            <person name="Moore K."/>
            <person name="O'Neill P."/>
            <person name="Farbos A."/>
            <person name="Studholme D.J."/>
        </authorList>
    </citation>
    <scope>NUCLEOTIDE SEQUENCE [LARGE SCALE GENOMIC DNA]</scope>
    <source>
        <strain evidence="10 11">DSM 9128</strain>
    </source>
</reference>
<evidence type="ECO:0000256" key="5">
    <source>
        <dbReference type="ARBA" id="ARBA00022490"/>
    </source>
</evidence>
<dbReference type="Pfam" id="PF05724">
    <property type="entry name" value="TPMT"/>
    <property type="match status" value="1"/>
</dbReference>
<dbReference type="EC" id="2.1.1.67" evidence="4 9"/>
<feature type="binding site" evidence="9">
    <location>
        <position position="45"/>
    </location>
    <ligand>
        <name>S-adenosyl-L-methionine</name>
        <dbReference type="ChEBI" id="CHEBI:59789"/>
    </ligand>
</feature>
<dbReference type="PROSITE" id="PS51585">
    <property type="entry name" value="SAM_MT_TPMT"/>
    <property type="match status" value="1"/>
</dbReference>
<dbReference type="EMBL" id="VASG01000004">
    <property type="protein sequence ID" value="TLP73867.1"/>
    <property type="molecule type" value="Genomic_DNA"/>
</dbReference>
<name>A0A5R9A7J0_PSENT</name>
<sequence>MQHEFWQSRWARNEIGFHQQSVNPGLQRHWPNLELPEESQVLVPLCGKSLDMLWLAQWGYRVLGVELAERAAVDFFAELGVTPQVTGEGALRRYSYERLEILQGDFFDVTAEQVAGCSGLYDRAALIALPPDQRADYAAHLQRILPQQARGLVVSLEYPQAEMDGPPFAVLADEVRGLFVEGWEVAEVERLGVLAENPKFLKRGVSHLDEVVFALRRG</sequence>
<dbReference type="SUPFAM" id="SSF53335">
    <property type="entry name" value="S-adenosyl-L-methionine-dependent methyltransferases"/>
    <property type="match status" value="1"/>
</dbReference>
<evidence type="ECO:0000256" key="7">
    <source>
        <dbReference type="ARBA" id="ARBA00022679"/>
    </source>
</evidence>
<evidence type="ECO:0000256" key="9">
    <source>
        <dbReference type="HAMAP-Rule" id="MF_00812"/>
    </source>
</evidence>
<reference evidence="11" key="2">
    <citation type="submission" date="2019-06" db="EMBL/GenBank/DDBJ databases">
        <title>AzeR, a transcriptional regulator that responds to azelaic acid in Pseudomonas nitroreducens.</title>
        <authorList>
            <person name="Bez C."/>
            <person name="Javvadi S.G."/>
            <person name="Bertani I."/>
            <person name="Devescovi G."/>
            <person name="Studholme D.J."/>
            <person name="Geller A."/>
            <person name="Levy A."/>
            <person name="Venturi V."/>
        </authorList>
    </citation>
    <scope>NUCLEOTIDE SEQUENCE [LARGE SCALE GENOMIC DNA]</scope>
    <source>
        <strain evidence="11">DSM 9128</strain>
    </source>
</reference>
<dbReference type="InterPro" id="IPR025835">
    <property type="entry name" value="Thiopurine_S-MeTrfase"/>
</dbReference>
<feature type="binding site" evidence="9">
    <location>
        <position position="123"/>
    </location>
    <ligand>
        <name>S-adenosyl-L-methionine</name>
        <dbReference type="ChEBI" id="CHEBI:59789"/>
    </ligand>
</feature>
<comment type="caution">
    <text evidence="10">The sequence shown here is derived from an EMBL/GenBank/DDBJ whole genome shotgun (WGS) entry which is preliminary data.</text>
</comment>
<dbReference type="NCBIfam" id="NF009732">
    <property type="entry name" value="PRK13255.1"/>
    <property type="match status" value="1"/>
</dbReference>
<comment type="similarity">
    <text evidence="3 9">Belongs to the class I-like SAM-binding methyltransferase superfamily. TPMT family.</text>
</comment>
<dbReference type="PANTHER" id="PTHR10259">
    <property type="entry name" value="THIOPURINE S-METHYLTRANSFERASE"/>
    <property type="match status" value="1"/>
</dbReference>
<evidence type="ECO:0000256" key="4">
    <source>
        <dbReference type="ARBA" id="ARBA00011905"/>
    </source>
</evidence>
<evidence type="ECO:0000313" key="10">
    <source>
        <dbReference type="EMBL" id="TLP73867.1"/>
    </source>
</evidence>
<accession>A0A5R9A7J0</accession>
<keyword evidence="6 9" id="KW-0489">Methyltransferase</keyword>
<evidence type="ECO:0000256" key="1">
    <source>
        <dbReference type="ARBA" id="ARBA00000903"/>
    </source>
</evidence>
<proteinExistence type="inferred from homology"/>